<dbReference type="InterPro" id="IPR000524">
    <property type="entry name" value="Tscrpt_reg_HTH_GntR"/>
</dbReference>
<dbReference type="GO" id="GO:0003677">
    <property type="term" value="F:DNA binding"/>
    <property type="evidence" value="ECO:0007669"/>
    <property type="project" value="UniProtKB-KW"/>
</dbReference>
<proteinExistence type="predicted"/>
<evidence type="ECO:0000256" key="3">
    <source>
        <dbReference type="ARBA" id="ARBA00023163"/>
    </source>
</evidence>
<keyword evidence="2 5" id="KW-0238">DNA-binding</keyword>
<accession>A0ABX0SQI8</accession>
<feature type="domain" description="HTH gntR-type" evidence="4">
    <location>
        <begin position="11"/>
        <end position="79"/>
    </location>
</feature>
<reference evidence="5 6" key="1">
    <citation type="submission" date="2020-03" db="EMBL/GenBank/DDBJ databases">
        <title>Sequencing the genomes of 1000 actinobacteria strains.</title>
        <authorList>
            <person name="Klenk H.-P."/>
        </authorList>
    </citation>
    <scope>NUCLEOTIDE SEQUENCE [LARGE SCALE GENOMIC DNA]</scope>
    <source>
        <strain evidence="5 6">DSM 45668</strain>
    </source>
</reference>
<protein>
    <submittedName>
        <fullName evidence="5">DNA-binding GntR family transcriptional regulator</fullName>
    </submittedName>
</protein>
<organism evidence="5 6">
    <name type="scientific">Amycolatopsis viridis</name>
    <dbReference type="NCBI Taxonomy" id="185678"/>
    <lineage>
        <taxon>Bacteria</taxon>
        <taxon>Bacillati</taxon>
        <taxon>Actinomycetota</taxon>
        <taxon>Actinomycetes</taxon>
        <taxon>Pseudonocardiales</taxon>
        <taxon>Pseudonocardiaceae</taxon>
        <taxon>Amycolatopsis</taxon>
    </lineage>
</organism>
<keyword evidence="6" id="KW-1185">Reference proteome</keyword>
<dbReference type="PROSITE" id="PS50949">
    <property type="entry name" value="HTH_GNTR"/>
    <property type="match status" value="1"/>
</dbReference>
<comment type="caution">
    <text evidence="5">The sequence shown here is derived from an EMBL/GenBank/DDBJ whole genome shotgun (WGS) entry which is preliminary data.</text>
</comment>
<dbReference type="RefSeq" id="WP_167111616.1">
    <property type="nucleotide sequence ID" value="NZ_JAANOU010000001.1"/>
</dbReference>
<dbReference type="Proteomes" id="UP000754495">
    <property type="component" value="Unassembled WGS sequence"/>
</dbReference>
<dbReference type="EMBL" id="JAANOU010000001">
    <property type="protein sequence ID" value="NIH78808.1"/>
    <property type="molecule type" value="Genomic_DNA"/>
</dbReference>
<name>A0ABX0SQI8_9PSEU</name>
<dbReference type="PANTHER" id="PTHR44846:SF17">
    <property type="entry name" value="GNTR-FAMILY TRANSCRIPTIONAL REGULATOR"/>
    <property type="match status" value="1"/>
</dbReference>
<evidence type="ECO:0000256" key="1">
    <source>
        <dbReference type="ARBA" id="ARBA00023015"/>
    </source>
</evidence>
<keyword evidence="3" id="KW-0804">Transcription</keyword>
<dbReference type="InterPro" id="IPR036390">
    <property type="entry name" value="WH_DNA-bd_sf"/>
</dbReference>
<sequence>MNRELAAHGPAYLYELVADDLARRIESGELAVNQPLPAEQVLARQYGIALGTCRHATRILRDRGLVRTIPSKGTFVVERPRRTPVYCFDQLLGVA</sequence>
<dbReference type="Pfam" id="PF00392">
    <property type="entry name" value="GntR"/>
    <property type="match status" value="1"/>
</dbReference>
<dbReference type="InterPro" id="IPR050679">
    <property type="entry name" value="Bact_HTH_transcr_reg"/>
</dbReference>
<keyword evidence="1" id="KW-0805">Transcription regulation</keyword>
<evidence type="ECO:0000313" key="6">
    <source>
        <dbReference type="Proteomes" id="UP000754495"/>
    </source>
</evidence>
<evidence type="ECO:0000259" key="4">
    <source>
        <dbReference type="PROSITE" id="PS50949"/>
    </source>
</evidence>
<evidence type="ECO:0000256" key="2">
    <source>
        <dbReference type="ARBA" id="ARBA00023125"/>
    </source>
</evidence>
<dbReference type="Gene3D" id="1.10.10.10">
    <property type="entry name" value="Winged helix-like DNA-binding domain superfamily/Winged helix DNA-binding domain"/>
    <property type="match status" value="1"/>
</dbReference>
<dbReference type="PANTHER" id="PTHR44846">
    <property type="entry name" value="MANNOSYL-D-GLYCERATE TRANSPORT/METABOLISM SYSTEM REPRESSOR MNGR-RELATED"/>
    <property type="match status" value="1"/>
</dbReference>
<dbReference type="InterPro" id="IPR036388">
    <property type="entry name" value="WH-like_DNA-bd_sf"/>
</dbReference>
<gene>
    <name evidence="5" type="ORF">FHX46_001338</name>
</gene>
<dbReference type="SMART" id="SM00345">
    <property type="entry name" value="HTH_GNTR"/>
    <property type="match status" value="1"/>
</dbReference>
<dbReference type="SUPFAM" id="SSF46785">
    <property type="entry name" value="Winged helix' DNA-binding domain"/>
    <property type="match status" value="1"/>
</dbReference>
<evidence type="ECO:0000313" key="5">
    <source>
        <dbReference type="EMBL" id="NIH78808.1"/>
    </source>
</evidence>
<dbReference type="CDD" id="cd07377">
    <property type="entry name" value="WHTH_GntR"/>
    <property type="match status" value="1"/>
</dbReference>